<comment type="subcellular location">
    <subcellularLocation>
        <location evidence="1">Cell membrane</location>
        <topology evidence="1">Multi-pass membrane protein</topology>
    </subcellularLocation>
</comment>
<keyword evidence="6 9" id="KW-1133">Transmembrane helix</keyword>
<organism evidence="10">
    <name type="scientific">freshwater metagenome</name>
    <dbReference type="NCBI Taxonomy" id="449393"/>
    <lineage>
        <taxon>unclassified sequences</taxon>
        <taxon>metagenomes</taxon>
        <taxon>ecological metagenomes</taxon>
    </lineage>
</organism>
<dbReference type="InterPro" id="IPR052157">
    <property type="entry name" value="BCAA_transport_permease"/>
</dbReference>
<name>A0A6J7QTZ7_9ZZZZ</name>
<evidence type="ECO:0000256" key="2">
    <source>
        <dbReference type="ARBA" id="ARBA00022448"/>
    </source>
</evidence>
<dbReference type="GO" id="GO:0006865">
    <property type="term" value="P:amino acid transport"/>
    <property type="evidence" value="ECO:0007669"/>
    <property type="project" value="UniProtKB-KW"/>
</dbReference>
<dbReference type="GO" id="GO:0022857">
    <property type="term" value="F:transmembrane transporter activity"/>
    <property type="evidence" value="ECO:0007669"/>
    <property type="project" value="InterPro"/>
</dbReference>
<protein>
    <submittedName>
        <fullName evidence="10">Unannotated protein</fullName>
    </submittedName>
</protein>
<feature type="transmembrane region" description="Helical" evidence="9">
    <location>
        <begin position="7"/>
        <end position="34"/>
    </location>
</feature>
<dbReference type="GO" id="GO:0005886">
    <property type="term" value="C:plasma membrane"/>
    <property type="evidence" value="ECO:0007669"/>
    <property type="project" value="UniProtKB-SubCell"/>
</dbReference>
<evidence type="ECO:0000256" key="5">
    <source>
        <dbReference type="ARBA" id="ARBA00022970"/>
    </source>
</evidence>
<accession>A0A6J7QTZ7</accession>
<dbReference type="Pfam" id="PF02653">
    <property type="entry name" value="BPD_transp_2"/>
    <property type="match status" value="1"/>
</dbReference>
<keyword evidence="2" id="KW-0813">Transport</keyword>
<evidence type="ECO:0000256" key="7">
    <source>
        <dbReference type="ARBA" id="ARBA00023136"/>
    </source>
</evidence>
<dbReference type="InterPro" id="IPR001851">
    <property type="entry name" value="ABC_transp_permease"/>
</dbReference>
<evidence type="ECO:0000256" key="3">
    <source>
        <dbReference type="ARBA" id="ARBA00022475"/>
    </source>
</evidence>
<sequence>MGQRLLLVMFAAVTLGGLGTIYGAIVGALVVGMFVQLSTLFIPTEMKTVGALFLMIIILLVRPQGILGRRERVG</sequence>
<evidence type="ECO:0000256" key="6">
    <source>
        <dbReference type="ARBA" id="ARBA00022989"/>
    </source>
</evidence>
<reference evidence="10" key="1">
    <citation type="submission" date="2020-05" db="EMBL/GenBank/DDBJ databases">
        <authorList>
            <person name="Chiriac C."/>
            <person name="Salcher M."/>
            <person name="Ghai R."/>
            <person name="Kavagutti S V."/>
        </authorList>
    </citation>
    <scope>NUCLEOTIDE SEQUENCE</scope>
</reference>
<dbReference type="AlphaFoldDB" id="A0A6J7QTZ7"/>
<gene>
    <name evidence="10" type="ORF">UFOPK4043_01393</name>
</gene>
<dbReference type="EMBL" id="CAFBPA010000253">
    <property type="protein sequence ID" value="CAB5017564.1"/>
    <property type="molecule type" value="Genomic_DNA"/>
</dbReference>
<evidence type="ECO:0000256" key="8">
    <source>
        <dbReference type="ARBA" id="ARBA00037998"/>
    </source>
</evidence>
<evidence type="ECO:0000256" key="9">
    <source>
        <dbReference type="SAM" id="Phobius"/>
    </source>
</evidence>
<dbReference type="PANTHER" id="PTHR11795:SF445">
    <property type="entry name" value="AMINO ACID ABC TRANSPORTER PERMEASE PROTEIN"/>
    <property type="match status" value="1"/>
</dbReference>
<evidence type="ECO:0000256" key="4">
    <source>
        <dbReference type="ARBA" id="ARBA00022692"/>
    </source>
</evidence>
<dbReference type="PANTHER" id="PTHR11795">
    <property type="entry name" value="BRANCHED-CHAIN AMINO ACID TRANSPORT SYSTEM PERMEASE PROTEIN LIVH"/>
    <property type="match status" value="1"/>
</dbReference>
<keyword evidence="4 9" id="KW-0812">Transmembrane</keyword>
<comment type="similarity">
    <text evidence="8">Belongs to the binding-protein-dependent transport system permease family. LivHM subfamily.</text>
</comment>
<feature type="transmembrane region" description="Helical" evidence="9">
    <location>
        <begin position="40"/>
        <end position="61"/>
    </location>
</feature>
<keyword evidence="3" id="KW-1003">Cell membrane</keyword>
<proteinExistence type="inferred from homology"/>
<keyword evidence="7 9" id="KW-0472">Membrane</keyword>
<evidence type="ECO:0000256" key="1">
    <source>
        <dbReference type="ARBA" id="ARBA00004651"/>
    </source>
</evidence>
<evidence type="ECO:0000313" key="10">
    <source>
        <dbReference type="EMBL" id="CAB5017564.1"/>
    </source>
</evidence>
<keyword evidence="5" id="KW-0029">Amino-acid transport</keyword>